<evidence type="ECO:0000313" key="2">
    <source>
        <dbReference type="Proteomes" id="UP000198705"/>
    </source>
</evidence>
<name>A0A1I5DLS2_9FLAO</name>
<dbReference type="EMBL" id="FOVN01000009">
    <property type="protein sequence ID" value="SFO00199.1"/>
    <property type="molecule type" value="Genomic_DNA"/>
</dbReference>
<gene>
    <name evidence="1" type="ORF">SAMN04487989_1095</name>
</gene>
<dbReference type="Proteomes" id="UP000198705">
    <property type="component" value="Unassembled WGS sequence"/>
</dbReference>
<sequence length="81" mass="9298">MNLKIFISNPLMLKLASAFVEEPIKQLKNASILNCFMGFCLKLKKGFRISHLVLIATDLNGIFLKMRFVLKSFVVLLHQYP</sequence>
<organism evidence="1 2">
    <name type="scientific">Bizionia echini</name>
    <dbReference type="NCBI Taxonomy" id="649333"/>
    <lineage>
        <taxon>Bacteria</taxon>
        <taxon>Pseudomonadati</taxon>
        <taxon>Bacteroidota</taxon>
        <taxon>Flavobacteriia</taxon>
        <taxon>Flavobacteriales</taxon>
        <taxon>Flavobacteriaceae</taxon>
        <taxon>Bizionia</taxon>
    </lineage>
</organism>
<keyword evidence="2" id="KW-1185">Reference proteome</keyword>
<accession>A0A1I5DLS2</accession>
<reference evidence="2" key="1">
    <citation type="submission" date="2016-10" db="EMBL/GenBank/DDBJ databases">
        <authorList>
            <person name="Varghese N."/>
            <person name="Submissions S."/>
        </authorList>
    </citation>
    <scope>NUCLEOTIDE SEQUENCE [LARGE SCALE GENOMIC DNA]</scope>
    <source>
        <strain evidence="2">DSM 23925</strain>
    </source>
</reference>
<evidence type="ECO:0000313" key="1">
    <source>
        <dbReference type="EMBL" id="SFO00199.1"/>
    </source>
</evidence>
<proteinExistence type="predicted"/>
<protein>
    <submittedName>
        <fullName evidence="1">Uncharacterized protein</fullName>
    </submittedName>
</protein>
<dbReference type="AlphaFoldDB" id="A0A1I5DLS2"/>